<reference evidence="1 2" key="1">
    <citation type="journal article" date="2011" name="Int. J. Syst. Evol. Microbiol.">
        <title>Description of Undibacterium oligocarboniphilum sp. nov., isolated from purified water, and Undibacterium pigrum strain CCUG 49012 as the type strain of Undibacterium parvum sp. nov., and emended descriptions of the genus Undibacterium and the species Undibacterium pigrum.</title>
        <authorList>
            <person name="Eder W."/>
            <person name="Wanner G."/>
            <person name="Ludwig W."/>
            <person name="Busse H.J."/>
            <person name="Ziemke-Kageler F."/>
            <person name="Lang E."/>
        </authorList>
    </citation>
    <scope>NUCLEOTIDE SEQUENCE [LARGE SCALE GENOMIC DNA]</scope>
    <source>
        <strain evidence="1 2">DSM 23061</strain>
    </source>
</reference>
<gene>
    <name evidence="1" type="ORF">EJN92_02705</name>
</gene>
<keyword evidence="2" id="KW-1185">Reference proteome</keyword>
<evidence type="ECO:0000313" key="2">
    <source>
        <dbReference type="Proteomes" id="UP000275663"/>
    </source>
</evidence>
<sequence length="164" mass="17448">MASTDIKRAPLSALLGTAGASLSSAQADLGIGVGVSSGMLMSDATLEIKAAISRSSNGELEVEPLSSAHLNGALNASAVSTIRVNFVATASAPTLAADNTPAHPPVRSREEIIKIFRERDDLQRLEKIMGELDIHASYLSENKRWLVKATDPRGQLIREQLIMD</sequence>
<organism evidence="1 2">
    <name type="scientific">Undibacterium parvum</name>
    <dbReference type="NCBI Taxonomy" id="401471"/>
    <lineage>
        <taxon>Bacteria</taxon>
        <taxon>Pseudomonadati</taxon>
        <taxon>Pseudomonadota</taxon>
        <taxon>Betaproteobacteria</taxon>
        <taxon>Burkholderiales</taxon>
        <taxon>Oxalobacteraceae</taxon>
        <taxon>Undibacterium</taxon>
    </lineage>
</organism>
<dbReference type="RefSeq" id="WP_126126418.1">
    <property type="nucleotide sequence ID" value="NZ_CP034464.1"/>
</dbReference>
<name>A0A3Q9BPE3_9BURK</name>
<dbReference type="OrthoDB" id="9151445at2"/>
<evidence type="ECO:0000313" key="1">
    <source>
        <dbReference type="EMBL" id="AZP11019.1"/>
    </source>
</evidence>
<dbReference type="KEGG" id="upv:EJN92_02705"/>
<accession>A0A3Q9BPE3</accession>
<proteinExistence type="predicted"/>
<dbReference type="Proteomes" id="UP000275663">
    <property type="component" value="Chromosome"/>
</dbReference>
<dbReference type="AlphaFoldDB" id="A0A3Q9BPE3"/>
<protein>
    <submittedName>
        <fullName evidence="1">Uncharacterized protein</fullName>
    </submittedName>
</protein>
<dbReference type="EMBL" id="CP034464">
    <property type="protein sequence ID" value="AZP11019.1"/>
    <property type="molecule type" value="Genomic_DNA"/>
</dbReference>